<dbReference type="SUPFAM" id="SSF56436">
    <property type="entry name" value="C-type lectin-like"/>
    <property type="match status" value="1"/>
</dbReference>
<dbReference type="InterPro" id="IPR051043">
    <property type="entry name" value="Sulfatase_Mod_Factor_Kinase"/>
</dbReference>
<organism evidence="3 4">
    <name type="scientific">Uabimicrobium amorphum</name>
    <dbReference type="NCBI Taxonomy" id="2596890"/>
    <lineage>
        <taxon>Bacteria</taxon>
        <taxon>Pseudomonadati</taxon>
        <taxon>Planctomycetota</taxon>
        <taxon>Candidatus Uabimicrobiia</taxon>
        <taxon>Candidatus Uabimicrobiales</taxon>
        <taxon>Candidatus Uabimicrobiaceae</taxon>
        <taxon>Candidatus Uabimicrobium</taxon>
    </lineage>
</organism>
<keyword evidence="1" id="KW-0472">Membrane</keyword>
<dbReference type="Gene3D" id="3.90.1580.10">
    <property type="entry name" value="paralog of FGE (formylglycine-generating enzyme)"/>
    <property type="match status" value="1"/>
</dbReference>
<keyword evidence="1" id="KW-0812">Transmembrane</keyword>
<protein>
    <recommendedName>
        <fullName evidence="2">Sulfatase-modifying factor enzyme-like domain-containing protein</fullName>
    </recommendedName>
</protein>
<dbReference type="InterPro" id="IPR042095">
    <property type="entry name" value="SUMF_sf"/>
</dbReference>
<dbReference type="InterPro" id="IPR016187">
    <property type="entry name" value="CTDL_fold"/>
</dbReference>
<dbReference type="Pfam" id="PF03781">
    <property type="entry name" value="FGE-sulfatase"/>
    <property type="match status" value="1"/>
</dbReference>
<feature type="transmembrane region" description="Helical" evidence="1">
    <location>
        <begin position="114"/>
        <end position="135"/>
    </location>
</feature>
<feature type="transmembrane region" description="Helical" evidence="1">
    <location>
        <begin position="483"/>
        <end position="502"/>
    </location>
</feature>
<dbReference type="AlphaFoldDB" id="A0A5S9IQI6"/>
<dbReference type="KEGG" id="uam:UABAM_04634"/>
<keyword evidence="1" id="KW-1133">Transmembrane helix</keyword>
<evidence type="ECO:0000313" key="4">
    <source>
        <dbReference type="Proteomes" id="UP000326354"/>
    </source>
</evidence>
<dbReference type="PANTHER" id="PTHR23150">
    <property type="entry name" value="SULFATASE MODIFYING FACTOR 1, 2"/>
    <property type="match status" value="1"/>
</dbReference>
<feature type="domain" description="Sulfatase-modifying factor enzyme-like" evidence="2">
    <location>
        <begin position="1010"/>
        <end position="1214"/>
    </location>
</feature>
<dbReference type="SUPFAM" id="SSF49464">
    <property type="entry name" value="Carboxypeptidase regulatory domain-like"/>
    <property type="match status" value="3"/>
</dbReference>
<dbReference type="EMBL" id="AP019860">
    <property type="protein sequence ID" value="BBM86248.1"/>
    <property type="molecule type" value="Genomic_DNA"/>
</dbReference>
<gene>
    <name evidence="3" type="ORF">UABAM_04634</name>
</gene>
<dbReference type="InterPro" id="IPR008969">
    <property type="entry name" value="CarboxyPept-like_regulatory"/>
</dbReference>
<proteinExistence type="predicted"/>
<dbReference type="PANTHER" id="PTHR23150:SF19">
    <property type="entry name" value="FORMYLGLYCINE-GENERATING ENZYME"/>
    <property type="match status" value="1"/>
</dbReference>
<dbReference type="OrthoDB" id="6111975at2"/>
<dbReference type="RefSeq" id="WP_151970314.1">
    <property type="nucleotide sequence ID" value="NZ_AP019860.1"/>
</dbReference>
<evidence type="ECO:0000313" key="3">
    <source>
        <dbReference type="EMBL" id="BBM86248.1"/>
    </source>
</evidence>
<sequence length="1222" mass="141166">MKVQLTLLQKHLGDFSYYLKSLNYNTTIDQLYSVQNLMIGFVSAGRESMEMQELVRYIAPVMCVSPTQLQEFPAHFAQFYRPLAPQERVTEKEKAKPVVSATEEEPSPLQKMRFAPLFVSFLLAISVIVFVVNYFSDTHIVPTKEIRGVVVNKYGRPITHVKVTFADNSVLSDASGAFSLPLATDVSKVELQFSHDNYQPIVKEFEPEENINNLGRIAMNSFVLSGVVRNQKYQPISSAQVTIDTGHRTMTNASGKYRIEFYTPQQEITARISHTEYQTLAQEIVVQDGVVLVSQLRKVPKQKIAIAVRDEQNRGVPNCEIEFAGQNVRSDTNGNAVIEYIPTAERTMQVRSANHLLWTQQITVGQTKVNVRLISIPVYVISGQIVDEKNTVVPRAWIECAQTRVQSDRQGKFTLKLQSRTRSTTLNITHPNYLSKNIEVALDQNRVNTGTISLSPRQFAIFTFLSNLSSSDYAVMKYPPFPLLWWIILITFVFIIGYVVLWKKRRYSYPLLMVQKHDSEEHLEIKNRRKLYATPIQMPGIQNLQQSRYIFSHKIDYEKTAVTTANNAGLFTPIYETRKQAPHYLALIDRTQSEDHHARWAEEMLSLLIAQGIQVKKVFFESDPRTCYDPYRDENLSLRQLLYQYPQHRLLIYSDGDGLIDEYTGQTHTWANTLQYWSVSTLFTPQQIVNWGYKEWLLMDLDITVLPGNQKGVDTFCEMIAGKKFRSVDLVDYSPKLPPILQQDPQQWLNEDTPTRKICKQLQQQLRRYLGDVGYYWLQACAVSPKINWQTTMYLGQTLQHGSHSVFSEERLNSLSLLPWMRYGTMPQWLRILLVKQLSPSQYAAVMNGLLTKGALGNLFLSHTDNITQIFHTLVNKKQQEFYTMLYNTLPRNLQNQHKYQKWITFVLCTLLFAFGGIYWRSLNLTKRKDVNLPLANVLNKYWKTDLALWQKCWNGDKGYWDFTIDEWVQLPHQRQVEVAQIYQKWYAQEKGLKLTKVLERSGVKFVLKMIPPGKFWRGSTEDKKDSKARHKVWISEVYWVGETEVTQEQWQAVMRVNPSDFKDVGLQGPVEKVSWYDCQEFCKKAEMRLLTEAEWEYACRAGTTRAYNLGDSVSSEKINCQGGEDRRKTTTAKSLANMNSWGCYDFHGNVCEWCGDWYGDYDVVEQKDPKGAIEGSLRVLRSGGWNDTASDCRSAKRYRLPPRSRYNILGLRLCISGLKDK</sequence>
<reference evidence="3 4" key="1">
    <citation type="submission" date="2019-08" db="EMBL/GenBank/DDBJ databases">
        <title>Complete genome sequence of Candidatus Uab amorphum.</title>
        <authorList>
            <person name="Shiratori T."/>
            <person name="Suzuki S."/>
            <person name="Kakizawa Y."/>
            <person name="Ishida K."/>
        </authorList>
    </citation>
    <scope>NUCLEOTIDE SEQUENCE [LARGE SCALE GENOMIC DNA]</scope>
    <source>
        <strain evidence="3 4">SRT547</strain>
    </source>
</reference>
<evidence type="ECO:0000259" key="2">
    <source>
        <dbReference type="Pfam" id="PF03781"/>
    </source>
</evidence>
<dbReference type="Proteomes" id="UP000326354">
    <property type="component" value="Chromosome"/>
</dbReference>
<accession>A0A5S9IQI6</accession>
<dbReference type="InterPro" id="IPR005532">
    <property type="entry name" value="SUMF_dom"/>
</dbReference>
<evidence type="ECO:0000256" key="1">
    <source>
        <dbReference type="SAM" id="Phobius"/>
    </source>
</evidence>
<dbReference type="Pfam" id="PF13620">
    <property type="entry name" value="CarboxypepD_reg"/>
    <property type="match status" value="1"/>
</dbReference>
<dbReference type="Gene3D" id="2.60.40.1120">
    <property type="entry name" value="Carboxypeptidase-like, regulatory domain"/>
    <property type="match status" value="2"/>
</dbReference>
<name>A0A5S9IQI6_UABAM</name>
<keyword evidence="4" id="KW-1185">Reference proteome</keyword>
<feature type="transmembrane region" description="Helical" evidence="1">
    <location>
        <begin position="903"/>
        <end position="920"/>
    </location>
</feature>
<dbReference type="GO" id="GO:0120147">
    <property type="term" value="F:formylglycine-generating oxidase activity"/>
    <property type="evidence" value="ECO:0007669"/>
    <property type="project" value="TreeGrafter"/>
</dbReference>